<dbReference type="InterPro" id="IPR027383">
    <property type="entry name" value="Znf_put"/>
</dbReference>
<organism evidence="6 8">
    <name type="scientific">Lentzea atacamensis</name>
    <dbReference type="NCBI Taxonomy" id="531938"/>
    <lineage>
        <taxon>Bacteria</taxon>
        <taxon>Bacillati</taxon>
        <taxon>Actinomycetota</taxon>
        <taxon>Actinomycetes</taxon>
        <taxon>Pseudonocardiales</taxon>
        <taxon>Pseudonocardiaceae</taxon>
        <taxon>Lentzea</taxon>
    </lineage>
</organism>
<keyword evidence="2" id="KW-0804">Transcription</keyword>
<proteinExistence type="predicted"/>
<comment type="caution">
    <text evidence="6">The sequence shown here is derived from an EMBL/GenBank/DDBJ whole genome shotgun (WGS) entry which is preliminary data.</text>
</comment>
<evidence type="ECO:0000313" key="6">
    <source>
        <dbReference type="EMBL" id="PWK88098.1"/>
    </source>
</evidence>
<dbReference type="EMBL" id="QLTT01000001">
    <property type="protein sequence ID" value="RAS71182.1"/>
    <property type="molecule type" value="Genomic_DNA"/>
</dbReference>
<evidence type="ECO:0000256" key="1">
    <source>
        <dbReference type="ARBA" id="ARBA00023015"/>
    </source>
</evidence>
<keyword evidence="4" id="KW-0812">Transmembrane</keyword>
<dbReference type="AlphaFoldDB" id="A0A316I6G0"/>
<feature type="transmembrane region" description="Helical" evidence="4">
    <location>
        <begin position="122"/>
        <end position="141"/>
    </location>
</feature>
<protein>
    <submittedName>
        <fullName evidence="6 7">Zinc finger protein</fullName>
    </submittedName>
</protein>
<dbReference type="OrthoDB" id="5185837at2"/>
<name>A0A316I6G0_9PSEU</name>
<keyword evidence="1" id="KW-0805">Transcription regulation</keyword>
<evidence type="ECO:0000259" key="5">
    <source>
        <dbReference type="Pfam" id="PF13490"/>
    </source>
</evidence>
<dbReference type="Proteomes" id="UP000248714">
    <property type="component" value="Unassembled WGS sequence"/>
</dbReference>
<keyword evidence="4" id="KW-1133">Transmembrane helix</keyword>
<accession>A0A316I6G0</accession>
<dbReference type="Proteomes" id="UP000246005">
    <property type="component" value="Unassembled WGS sequence"/>
</dbReference>
<feature type="region of interest" description="Disordered" evidence="3">
    <location>
        <begin position="85"/>
        <end position="116"/>
    </location>
</feature>
<reference evidence="6 8" key="1">
    <citation type="submission" date="2018-05" db="EMBL/GenBank/DDBJ databases">
        <title>Genomic Encyclopedia of Type Strains, Phase IV (KMG-IV): sequencing the most valuable type-strain genomes for metagenomic binning, comparative biology and taxonomic classification.</title>
        <authorList>
            <person name="Goeker M."/>
        </authorList>
    </citation>
    <scope>NUCLEOTIDE SEQUENCE [LARGE SCALE GENOMIC DNA]</scope>
    <source>
        <strain evidence="7 9">DSM 45479</strain>
        <strain evidence="6 8">DSM 45480</strain>
    </source>
</reference>
<dbReference type="Pfam" id="PF13490">
    <property type="entry name" value="zf-HC2"/>
    <property type="match status" value="1"/>
</dbReference>
<evidence type="ECO:0000256" key="3">
    <source>
        <dbReference type="SAM" id="MobiDB-lite"/>
    </source>
</evidence>
<keyword evidence="9" id="KW-1185">Reference proteome</keyword>
<dbReference type="EMBL" id="QGHB01000003">
    <property type="protein sequence ID" value="PWK88098.1"/>
    <property type="molecule type" value="Genomic_DNA"/>
</dbReference>
<sequence>MTAGAHDAVTLGCYALGVLDAHESLGVEQHLRGCPSCRAQVADFHRIRKVLDEVPREAFLHELEADLPKPSDLVLQRALRQIRNESAVPQQRVAESRPRASPRPVEELPEPQHAKPRRWPGYLAAAAVAAVVAFGGGAVFMQNQSPGSSTAASYTGEATAAGGIRLVAEMTQSSQDRYLVKAEINGLPAAQRCKLIVVGTDGTKTEAHVWTSSEKGRVEGAKVSGLVSVPPDQVKSVVVENAEGKTFVAANLQK</sequence>
<keyword evidence="4" id="KW-0472">Membrane</keyword>
<evidence type="ECO:0000313" key="8">
    <source>
        <dbReference type="Proteomes" id="UP000246005"/>
    </source>
</evidence>
<feature type="domain" description="Putative zinc-finger" evidence="5">
    <location>
        <begin position="12"/>
        <end position="38"/>
    </location>
</feature>
<feature type="compositionally biased region" description="Basic and acidic residues" evidence="3">
    <location>
        <begin position="94"/>
        <end position="113"/>
    </location>
</feature>
<dbReference type="InterPro" id="IPR041916">
    <property type="entry name" value="Anti_sigma_zinc_sf"/>
</dbReference>
<dbReference type="Gene3D" id="1.10.10.1320">
    <property type="entry name" value="Anti-sigma factor, zinc-finger domain"/>
    <property type="match status" value="1"/>
</dbReference>
<gene>
    <name evidence="7" type="ORF">C8D87_1011483</name>
    <name evidence="6" type="ORF">C8D88_103294</name>
</gene>
<evidence type="ECO:0000313" key="9">
    <source>
        <dbReference type="Proteomes" id="UP000248714"/>
    </source>
</evidence>
<evidence type="ECO:0000256" key="2">
    <source>
        <dbReference type="ARBA" id="ARBA00023163"/>
    </source>
</evidence>
<evidence type="ECO:0000313" key="7">
    <source>
        <dbReference type="EMBL" id="RAS71182.1"/>
    </source>
</evidence>
<dbReference type="RefSeq" id="WP_109635946.1">
    <property type="nucleotide sequence ID" value="NZ_QGHB01000003.1"/>
</dbReference>
<evidence type="ECO:0000256" key="4">
    <source>
        <dbReference type="SAM" id="Phobius"/>
    </source>
</evidence>